<dbReference type="GO" id="GO:0005576">
    <property type="term" value="C:extracellular region"/>
    <property type="evidence" value="ECO:0007669"/>
    <property type="project" value="GOC"/>
</dbReference>
<dbReference type="InterPro" id="IPR052004">
    <property type="entry name" value="Dynein_assembly_factor_4"/>
</dbReference>
<feature type="compositionally biased region" description="Acidic residues" evidence="1">
    <location>
        <begin position="146"/>
        <end position="158"/>
    </location>
</feature>
<feature type="region of interest" description="Disordered" evidence="1">
    <location>
        <begin position="137"/>
        <end position="165"/>
    </location>
</feature>
<feature type="non-terminal residue" evidence="2">
    <location>
        <position position="1"/>
    </location>
</feature>
<dbReference type="GO" id="GO:0007368">
    <property type="term" value="P:determination of left/right symmetry"/>
    <property type="evidence" value="ECO:0007669"/>
    <property type="project" value="TreeGrafter"/>
</dbReference>
<proteinExistence type="predicted"/>
<reference evidence="2 3" key="1">
    <citation type="submission" date="2019-09" db="EMBL/GenBank/DDBJ databases">
        <title>Bird 10,000 Genomes (B10K) Project - Family phase.</title>
        <authorList>
            <person name="Zhang G."/>
        </authorList>
    </citation>
    <scope>NUCLEOTIDE SEQUENCE [LARGE SCALE GENOMIC DNA]</scope>
    <source>
        <strain evidence="2">B10K-DU-003-44</strain>
        <tissue evidence="2">Muscle</tissue>
    </source>
</reference>
<organism evidence="2 3">
    <name type="scientific">Crotophaga sulcirostris</name>
    <name type="common">Groove-billed ani</name>
    <dbReference type="NCBI Taxonomy" id="33598"/>
    <lineage>
        <taxon>Eukaryota</taxon>
        <taxon>Metazoa</taxon>
        <taxon>Chordata</taxon>
        <taxon>Craniata</taxon>
        <taxon>Vertebrata</taxon>
        <taxon>Euteleostomi</taxon>
        <taxon>Archelosauria</taxon>
        <taxon>Archosauria</taxon>
        <taxon>Dinosauria</taxon>
        <taxon>Saurischia</taxon>
        <taxon>Theropoda</taxon>
        <taxon>Coelurosauria</taxon>
        <taxon>Aves</taxon>
        <taxon>Neognathae</taxon>
        <taxon>Neoaves</taxon>
        <taxon>Otidimorphae</taxon>
        <taxon>Cuculiformes</taxon>
        <taxon>Crotophagidae</taxon>
        <taxon>Crotophaga</taxon>
    </lineage>
</organism>
<feature type="non-terminal residue" evidence="2">
    <location>
        <position position="165"/>
    </location>
</feature>
<dbReference type="GO" id="GO:0030331">
    <property type="term" value="F:nuclear estrogen receptor binding"/>
    <property type="evidence" value="ECO:0007669"/>
    <property type="project" value="TreeGrafter"/>
</dbReference>
<protein>
    <submittedName>
        <fullName evidence="2">DAAF4 factor</fullName>
    </submittedName>
</protein>
<dbReference type="GO" id="GO:0036158">
    <property type="term" value="P:outer dynein arm assembly"/>
    <property type="evidence" value="ECO:0007669"/>
    <property type="project" value="TreeGrafter"/>
</dbReference>
<sequence length="165" mass="19187">LEETERKRTEDLKEQEQQKVTKELELWKKQQQDAEKPKRVQKEGELHQEAEQLKEKKKKNMNKTGIPNEGTSKTGPKPTKGHGSYSMFSENLKEEQLPAPRSAATIKINFTSRVFPTALRESLIAEEEEWLRKQAEARRTVSADLSELEDLKEEEENPDWLKDKG</sequence>
<evidence type="ECO:0000313" key="3">
    <source>
        <dbReference type="Proteomes" id="UP000549499"/>
    </source>
</evidence>
<feature type="region of interest" description="Disordered" evidence="1">
    <location>
        <begin position="28"/>
        <end position="86"/>
    </location>
</feature>
<dbReference type="EMBL" id="VYZB01000385">
    <property type="protein sequence ID" value="NWS73575.1"/>
    <property type="molecule type" value="Genomic_DNA"/>
</dbReference>
<feature type="compositionally biased region" description="Basic and acidic residues" evidence="1">
    <location>
        <begin position="28"/>
        <end position="54"/>
    </location>
</feature>
<dbReference type="GO" id="GO:0003351">
    <property type="term" value="P:epithelial cilium movement involved in extracellular fluid movement"/>
    <property type="evidence" value="ECO:0007669"/>
    <property type="project" value="TreeGrafter"/>
</dbReference>
<evidence type="ECO:0000313" key="2">
    <source>
        <dbReference type="EMBL" id="NWS73575.1"/>
    </source>
</evidence>
<name>A0A7K5HW71_CROSL</name>
<dbReference type="GO" id="GO:0036159">
    <property type="term" value="P:inner dynein arm assembly"/>
    <property type="evidence" value="ECO:0007669"/>
    <property type="project" value="TreeGrafter"/>
</dbReference>
<keyword evidence="3" id="KW-1185">Reference proteome</keyword>
<comment type="caution">
    <text evidence="2">The sequence shown here is derived from an EMBL/GenBank/DDBJ whole genome shotgun (WGS) entry which is preliminary data.</text>
</comment>
<gene>
    <name evidence="2" type="primary">Dnaaf4</name>
    <name evidence="2" type="ORF">CROSUL_R13683</name>
</gene>
<dbReference type="GO" id="GO:0007507">
    <property type="term" value="P:heart development"/>
    <property type="evidence" value="ECO:0007669"/>
    <property type="project" value="TreeGrafter"/>
</dbReference>
<dbReference type="PANTHER" id="PTHR46492:SF1">
    <property type="entry name" value="DYNEIN AXONEMAL ASSEMBLY FACTOR 4"/>
    <property type="match status" value="1"/>
</dbReference>
<dbReference type="AlphaFoldDB" id="A0A7K5HW71"/>
<evidence type="ECO:0000256" key="1">
    <source>
        <dbReference type="SAM" id="MobiDB-lite"/>
    </source>
</evidence>
<dbReference type="Proteomes" id="UP000549499">
    <property type="component" value="Unassembled WGS sequence"/>
</dbReference>
<accession>A0A7K5HW71</accession>
<dbReference type="PANTHER" id="PTHR46492">
    <property type="entry name" value="DYNEIN ASSEMBLY FACTOR 4, AXONEMAL"/>
    <property type="match status" value="1"/>
</dbReference>
<dbReference type="OrthoDB" id="348005at2759"/>